<accession>A0AAD3T3A1</accession>
<evidence type="ECO:0000256" key="1">
    <source>
        <dbReference type="SAM" id="MobiDB-lite"/>
    </source>
</evidence>
<comment type="caution">
    <text evidence="2">The sequence shown here is derived from an EMBL/GenBank/DDBJ whole genome shotgun (WGS) entry which is preliminary data.</text>
</comment>
<evidence type="ECO:0000313" key="3">
    <source>
        <dbReference type="Proteomes" id="UP001279734"/>
    </source>
</evidence>
<dbReference type="Proteomes" id="UP001279734">
    <property type="component" value="Unassembled WGS sequence"/>
</dbReference>
<dbReference type="AlphaFoldDB" id="A0AAD3T3A1"/>
<proteinExistence type="predicted"/>
<name>A0AAD3T3A1_NEPGR</name>
<reference evidence="2" key="1">
    <citation type="submission" date="2023-05" db="EMBL/GenBank/DDBJ databases">
        <title>Nepenthes gracilis genome sequencing.</title>
        <authorList>
            <person name="Fukushima K."/>
        </authorList>
    </citation>
    <scope>NUCLEOTIDE SEQUENCE</scope>
    <source>
        <strain evidence="2">SING2019-196</strain>
    </source>
</reference>
<sequence>MSVPPPGHPRAMGYPPYRRPTVLSKKPRTQATISAVVSTIIRDIVEISSTPNLPGDEPTPRRSRRVSSGEVSASPRFAPRPSMRGAPKLKEKRDRRNLRLGRGGQGNGY</sequence>
<keyword evidence="3" id="KW-1185">Reference proteome</keyword>
<feature type="region of interest" description="Disordered" evidence="1">
    <location>
        <begin position="1"/>
        <end position="26"/>
    </location>
</feature>
<evidence type="ECO:0000313" key="2">
    <source>
        <dbReference type="EMBL" id="GMH20976.1"/>
    </source>
</evidence>
<organism evidence="2 3">
    <name type="scientific">Nepenthes gracilis</name>
    <name type="common">Slender pitcher plant</name>
    <dbReference type="NCBI Taxonomy" id="150966"/>
    <lineage>
        <taxon>Eukaryota</taxon>
        <taxon>Viridiplantae</taxon>
        <taxon>Streptophyta</taxon>
        <taxon>Embryophyta</taxon>
        <taxon>Tracheophyta</taxon>
        <taxon>Spermatophyta</taxon>
        <taxon>Magnoliopsida</taxon>
        <taxon>eudicotyledons</taxon>
        <taxon>Gunneridae</taxon>
        <taxon>Pentapetalae</taxon>
        <taxon>Caryophyllales</taxon>
        <taxon>Nepenthaceae</taxon>
        <taxon>Nepenthes</taxon>
    </lineage>
</organism>
<gene>
    <name evidence="2" type="ORF">Nepgr_022818</name>
</gene>
<protein>
    <submittedName>
        <fullName evidence="2">Uncharacterized protein</fullName>
    </submittedName>
</protein>
<feature type="region of interest" description="Disordered" evidence="1">
    <location>
        <begin position="46"/>
        <end position="109"/>
    </location>
</feature>
<dbReference type="EMBL" id="BSYO01000022">
    <property type="protein sequence ID" value="GMH20976.1"/>
    <property type="molecule type" value="Genomic_DNA"/>
</dbReference>